<dbReference type="EMBL" id="LWID01000001">
    <property type="protein sequence ID" value="MDG6895718.1"/>
    <property type="molecule type" value="Genomic_DNA"/>
</dbReference>
<dbReference type="InterPro" id="IPR031338">
    <property type="entry name" value="KDPG/KHG_AS_2"/>
</dbReference>
<evidence type="ECO:0000256" key="8">
    <source>
        <dbReference type="ARBA" id="ARBA00023277"/>
    </source>
</evidence>
<dbReference type="GO" id="GO:0008675">
    <property type="term" value="F:2-dehydro-3-deoxy-phosphogluconate aldolase activity"/>
    <property type="evidence" value="ECO:0007669"/>
    <property type="project" value="UniProtKB-EC"/>
</dbReference>
<evidence type="ECO:0000313" key="10">
    <source>
        <dbReference type="Proteomes" id="UP001155500"/>
    </source>
</evidence>
<keyword evidence="8" id="KW-0119">Carbohydrate metabolism</keyword>
<comment type="subunit">
    <text evidence="4">Homotrimer.</text>
</comment>
<evidence type="ECO:0000256" key="4">
    <source>
        <dbReference type="ARBA" id="ARBA00011233"/>
    </source>
</evidence>
<comment type="pathway">
    <text evidence="2">Carbohydrate acid metabolism; 2-dehydro-3-deoxy-D-gluconate degradation; D-glyceraldehyde 3-phosphate and pyruvate from 2-dehydro-3-deoxy-D-gluconate: step 2/2.</text>
</comment>
<proteinExistence type="inferred from homology"/>
<dbReference type="Gene3D" id="3.20.20.70">
    <property type="entry name" value="Aldolase class I"/>
    <property type="match status" value="1"/>
</dbReference>
<dbReference type="PANTHER" id="PTHR30246">
    <property type="entry name" value="2-KETO-3-DEOXY-6-PHOSPHOGLUCONATE ALDOLASE"/>
    <property type="match status" value="1"/>
</dbReference>
<dbReference type="Pfam" id="PF01081">
    <property type="entry name" value="Aldolase"/>
    <property type="match status" value="1"/>
</dbReference>
<evidence type="ECO:0000256" key="7">
    <source>
        <dbReference type="ARBA" id="ARBA00023270"/>
    </source>
</evidence>
<sequence>MAYSIEQLSEKLRSIKLVPVIALEQAEDILPLADTLAENGLPVAEITFRSPAAAQAIELLRSHRTDILIAAGTVLTPQQVVAAQQAGADFIVSPGFNPNIVQLCQQLDLPITPGVNNPSAIEQALEMGINVVKFFPAEASGGVNMIKALLGPYGQLQIMPTGGINLTNIHNYLAIPNVLACGGSWFVSNELINSKNWQKIGELTKQAVELVKHKPV</sequence>
<evidence type="ECO:0000256" key="1">
    <source>
        <dbReference type="ARBA" id="ARBA00000654"/>
    </source>
</evidence>
<dbReference type="RefSeq" id="WP_279573090.1">
    <property type="nucleotide sequence ID" value="NZ_LWID01000001.1"/>
</dbReference>
<organism evidence="9 10">
    <name type="scientific">Volucribacter amazonae</name>
    <dbReference type="NCBI Taxonomy" id="256731"/>
    <lineage>
        <taxon>Bacteria</taxon>
        <taxon>Pseudomonadati</taxon>
        <taxon>Pseudomonadota</taxon>
        <taxon>Gammaproteobacteria</taxon>
        <taxon>Pasteurellales</taxon>
        <taxon>Pasteurellaceae</taxon>
        <taxon>Volucribacter</taxon>
    </lineage>
</organism>
<dbReference type="InterPro" id="IPR000887">
    <property type="entry name" value="Aldlse_KDPG_KHG"/>
</dbReference>
<accession>A0A9X4PQF7</accession>
<dbReference type="CDD" id="cd00452">
    <property type="entry name" value="KDPG_aldolase"/>
    <property type="match status" value="1"/>
</dbReference>
<keyword evidence="7" id="KW-0704">Schiff base</keyword>
<dbReference type="NCBIfam" id="TIGR01182">
    <property type="entry name" value="eda"/>
    <property type="match status" value="1"/>
</dbReference>
<dbReference type="SUPFAM" id="SSF51569">
    <property type="entry name" value="Aldolase"/>
    <property type="match status" value="1"/>
</dbReference>
<dbReference type="InterPro" id="IPR013785">
    <property type="entry name" value="Aldolase_TIM"/>
</dbReference>
<dbReference type="PANTHER" id="PTHR30246:SF1">
    <property type="entry name" value="2-DEHYDRO-3-DEOXY-6-PHOSPHOGALACTONATE ALDOLASE-RELATED"/>
    <property type="match status" value="1"/>
</dbReference>
<comment type="similarity">
    <text evidence="3">Belongs to the KHG/KDPG aldolase family.</text>
</comment>
<dbReference type="AlphaFoldDB" id="A0A9X4PQF7"/>
<comment type="catalytic activity">
    <reaction evidence="1">
        <text>2-dehydro-3-deoxy-6-phospho-D-gluconate = D-glyceraldehyde 3-phosphate + pyruvate</text>
        <dbReference type="Rhea" id="RHEA:17089"/>
        <dbReference type="ChEBI" id="CHEBI:15361"/>
        <dbReference type="ChEBI" id="CHEBI:57569"/>
        <dbReference type="ChEBI" id="CHEBI:59776"/>
        <dbReference type="EC" id="4.1.2.14"/>
    </reaction>
</comment>
<name>A0A9X4PQF7_9PAST</name>
<dbReference type="Proteomes" id="UP001155500">
    <property type="component" value="Unassembled WGS sequence"/>
</dbReference>
<evidence type="ECO:0000256" key="2">
    <source>
        <dbReference type="ARBA" id="ARBA00004736"/>
    </source>
</evidence>
<keyword evidence="6" id="KW-0456">Lyase</keyword>
<dbReference type="InterPro" id="IPR031337">
    <property type="entry name" value="KDPG/KHG_AS_1"/>
</dbReference>
<protein>
    <recommendedName>
        <fullName evidence="5">2-dehydro-3-deoxy-phosphogluconate aldolase</fullName>
        <ecNumber evidence="5">4.1.2.14</ecNumber>
    </recommendedName>
</protein>
<keyword evidence="10" id="KW-1185">Reference proteome</keyword>
<evidence type="ECO:0000256" key="5">
    <source>
        <dbReference type="ARBA" id="ARBA00013063"/>
    </source>
</evidence>
<gene>
    <name evidence="9" type="ORF">A6A20_08795</name>
</gene>
<dbReference type="NCBIfam" id="NF004325">
    <property type="entry name" value="PRK05718.1"/>
    <property type="match status" value="1"/>
</dbReference>
<dbReference type="EC" id="4.1.2.14" evidence="5"/>
<evidence type="ECO:0000256" key="6">
    <source>
        <dbReference type="ARBA" id="ARBA00023239"/>
    </source>
</evidence>
<evidence type="ECO:0000256" key="3">
    <source>
        <dbReference type="ARBA" id="ARBA00006906"/>
    </source>
</evidence>
<dbReference type="PROSITE" id="PS00160">
    <property type="entry name" value="ALDOLASE_KDPG_KHG_2"/>
    <property type="match status" value="1"/>
</dbReference>
<reference evidence="9" key="1">
    <citation type="submission" date="2016-03" db="EMBL/GenBank/DDBJ databases">
        <title>Co-evolution between Pasteurellaceae and their hosts.</title>
        <authorList>
            <person name="Hansen M.J."/>
            <person name="Bojesen A.M."/>
            <person name="Planet P."/>
        </authorList>
    </citation>
    <scope>NUCLEOTIDE SEQUENCE</scope>
    <source>
        <strain evidence="9">146/S8/89</strain>
    </source>
</reference>
<evidence type="ECO:0000313" key="9">
    <source>
        <dbReference type="EMBL" id="MDG6895718.1"/>
    </source>
</evidence>
<dbReference type="PROSITE" id="PS00159">
    <property type="entry name" value="ALDOLASE_KDPG_KHG_1"/>
    <property type="match status" value="1"/>
</dbReference>
<comment type="caution">
    <text evidence="9">The sequence shown here is derived from an EMBL/GenBank/DDBJ whole genome shotgun (WGS) entry which is preliminary data.</text>
</comment>